<protein>
    <submittedName>
        <fullName evidence="2">Uncharacterized protein</fullName>
    </submittedName>
</protein>
<feature type="transmembrane region" description="Helical" evidence="1">
    <location>
        <begin position="222"/>
        <end position="244"/>
    </location>
</feature>
<dbReference type="OrthoDB" id="10360670at2759"/>
<reference evidence="3" key="1">
    <citation type="journal article" date="2019" name="Nat. Commun.">
        <title>The genome of broomcorn millet.</title>
        <authorList>
            <person name="Zou C."/>
            <person name="Miki D."/>
            <person name="Li D."/>
            <person name="Tang Q."/>
            <person name="Xiao L."/>
            <person name="Rajput S."/>
            <person name="Deng P."/>
            <person name="Jia W."/>
            <person name="Huang R."/>
            <person name="Zhang M."/>
            <person name="Sun Y."/>
            <person name="Hu J."/>
            <person name="Fu X."/>
            <person name="Schnable P.S."/>
            <person name="Li F."/>
            <person name="Zhang H."/>
            <person name="Feng B."/>
            <person name="Zhu X."/>
            <person name="Liu R."/>
            <person name="Schnable J.C."/>
            <person name="Zhu J.-K."/>
            <person name="Zhang H."/>
        </authorList>
    </citation>
    <scope>NUCLEOTIDE SEQUENCE [LARGE SCALE GENOMIC DNA]</scope>
</reference>
<keyword evidence="1" id="KW-1133">Transmembrane helix</keyword>
<name>A0A3L6RFZ6_PANMI</name>
<organism evidence="2 3">
    <name type="scientific">Panicum miliaceum</name>
    <name type="common">Proso millet</name>
    <name type="synonym">Broomcorn millet</name>
    <dbReference type="NCBI Taxonomy" id="4540"/>
    <lineage>
        <taxon>Eukaryota</taxon>
        <taxon>Viridiplantae</taxon>
        <taxon>Streptophyta</taxon>
        <taxon>Embryophyta</taxon>
        <taxon>Tracheophyta</taxon>
        <taxon>Spermatophyta</taxon>
        <taxon>Magnoliopsida</taxon>
        <taxon>Liliopsida</taxon>
        <taxon>Poales</taxon>
        <taxon>Poaceae</taxon>
        <taxon>PACMAD clade</taxon>
        <taxon>Panicoideae</taxon>
        <taxon>Panicodae</taxon>
        <taxon>Paniceae</taxon>
        <taxon>Panicinae</taxon>
        <taxon>Panicum</taxon>
        <taxon>Panicum sect. Panicum</taxon>
    </lineage>
</organism>
<keyword evidence="3" id="KW-1185">Reference proteome</keyword>
<comment type="caution">
    <text evidence="2">The sequence shown here is derived from an EMBL/GenBank/DDBJ whole genome shotgun (WGS) entry which is preliminary data.</text>
</comment>
<keyword evidence="1" id="KW-0812">Transmembrane</keyword>
<gene>
    <name evidence="2" type="ORF">C2845_PM06G27590</name>
</gene>
<proteinExistence type="predicted"/>
<evidence type="ECO:0000313" key="2">
    <source>
        <dbReference type="EMBL" id="RLN01202.1"/>
    </source>
</evidence>
<accession>A0A3L6RFZ6</accession>
<keyword evidence="1" id="KW-0472">Membrane</keyword>
<dbReference type="Proteomes" id="UP000275267">
    <property type="component" value="Unassembled WGS sequence"/>
</dbReference>
<dbReference type="EMBL" id="PQIB02000009">
    <property type="protein sequence ID" value="RLN01202.1"/>
    <property type="molecule type" value="Genomic_DNA"/>
</dbReference>
<dbReference type="AlphaFoldDB" id="A0A3L6RFZ6"/>
<evidence type="ECO:0000313" key="3">
    <source>
        <dbReference type="Proteomes" id="UP000275267"/>
    </source>
</evidence>
<evidence type="ECO:0000256" key="1">
    <source>
        <dbReference type="SAM" id="Phobius"/>
    </source>
</evidence>
<sequence>MWGLKQVATTATNLPDKSCMQLSPPLMLSLIHHYSSKVNTSNLRACTFHPNSSVAKHTCSCCPFYLGGEPRLQQPIDRKVMQNLKQGEQGCYTIAYNKIDIVEWFLDGLEKDLNVCNKMMSEALDTYDKGFQLLDKGLDSQAFAILEKVLDDILEGINASEKWLDYFATTIGNSKRLPPDMLELNQKFYKELDEYHKNLRQGQKKLSSSIKNLKKLKKLTKVLNAVSIGLGAYLLLLLMFSIGIY</sequence>